<evidence type="ECO:0000313" key="1">
    <source>
        <dbReference type="EMBL" id="KOC59326.1"/>
    </source>
</evidence>
<evidence type="ECO:0000313" key="2">
    <source>
        <dbReference type="Proteomes" id="UP000053825"/>
    </source>
</evidence>
<reference evidence="1 2" key="1">
    <citation type="submission" date="2015-07" db="EMBL/GenBank/DDBJ databases">
        <title>The genome of Habropoda laboriosa.</title>
        <authorList>
            <person name="Pan H."/>
            <person name="Kapheim K."/>
        </authorList>
    </citation>
    <scope>NUCLEOTIDE SEQUENCE [LARGE SCALE GENOMIC DNA]</scope>
    <source>
        <strain evidence="1">0110345459</strain>
    </source>
</reference>
<accession>A0A0L7QLB5</accession>
<protein>
    <submittedName>
        <fullName evidence="1">Uncharacterized protein</fullName>
    </submittedName>
</protein>
<proteinExistence type="predicted"/>
<dbReference type="Proteomes" id="UP000053825">
    <property type="component" value="Unassembled WGS sequence"/>
</dbReference>
<name>A0A0L7QLB5_9HYME</name>
<dbReference type="AlphaFoldDB" id="A0A0L7QLB5"/>
<keyword evidence="2" id="KW-1185">Reference proteome</keyword>
<dbReference type="EMBL" id="KQ414934">
    <property type="protein sequence ID" value="KOC59326.1"/>
    <property type="molecule type" value="Genomic_DNA"/>
</dbReference>
<gene>
    <name evidence="1" type="ORF">WH47_11512</name>
</gene>
<sequence length="56" mass="6630">MILRTILNQIRKFDFYNGTLIDLHSTSLLIFLDDDVYKADIMQGLTYHQYLCSEDN</sequence>
<organism evidence="1 2">
    <name type="scientific">Habropoda laboriosa</name>
    <dbReference type="NCBI Taxonomy" id="597456"/>
    <lineage>
        <taxon>Eukaryota</taxon>
        <taxon>Metazoa</taxon>
        <taxon>Ecdysozoa</taxon>
        <taxon>Arthropoda</taxon>
        <taxon>Hexapoda</taxon>
        <taxon>Insecta</taxon>
        <taxon>Pterygota</taxon>
        <taxon>Neoptera</taxon>
        <taxon>Endopterygota</taxon>
        <taxon>Hymenoptera</taxon>
        <taxon>Apocrita</taxon>
        <taxon>Aculeata</taxon>
        <taxon>Apoidea</taxon>
        <taxon>Anthophila</taxon>
        <taxon>Apidae</taxon>
        <taxon>Habropoda</taxon>
    </lineage>
</organism>